<gene>
    <name evidence="1" type="ORF">GCM10011501_09480</name>
</gene>
<accession>A0ABQ3IGW2</accession>
<evidence type="ECO:0008006" key="3">
    <source>
        <dbReference type="Google" id="ProtNLM"/>
    </source>
</evidence>
<reference evidence="2" key="1">
    <citation type="journal article" date="2019" name="Int. J. Syst. Evol. Microbiol.">
        <title>The Global Catalogue of Microorganisms (GCM) 10K type strain sequencing project: providing services to taxonomists for standard genome sequencing and annotation.</title>
        <authorList>
            <consortium name="The Broad Institute Genomics Platform"/>
            <consortium name="The Broad Institute Genome Sequencing Center for Infectious Disease"/>
            <person name="Wu L."/>
            <person name="Ma J."/>
        </authorList>
    </citation>
    <scope>NUCLEOTIDE SEQUENCE [LARGE SCALE GENOMIC DNA]</scope>
    <source>
        <strain evidence="2">CGMCC 1.15922</strain>
    </source>
</reference>
<dbReference type="Proteomes" id="UP000626370">
    <property type="component" value="Unassembled WGS sequence"/>
</dbReference>
<proteinExistence type="predicted"/>
<dbReference type="EMBL" id="BNAH01000003">
    <property type="protein sequence ID" value="GHE83191.1"/>
    <property type="molecule type" value="Genomic_DNA"/>
</dbReference>
<keyword evidence="2" id="KW-1185">Reference proteome</keyword>
<comment type="caution">
    <text evidence="1">The sequence shown here is derived from an EMBL/GenBank/DDBJ whole genome shotgun (WGS) entry which is preliminary data.</text>
</comment>
<sequence>MALSMNTTTPVNTETAHGIKTANLVKDQTELEGQMALNLIQSADINMQVAAPTGHKGHIVNIKV</sequence>
<evidence type="ECO:0000313" key="2">
    <source>
        <dbReference type="Proteomes" id="UP000626370"/>
    </source>
</evidence>
<evidence type="ECO:0000313" key="1">
    <source>
        <dbReference type="EMBL" id="GHE83191.1"/>
    </source>
</evidence>
<name>A0ABQ3IGW2_9GAMM</name>
<protein>
    <recommendedName>
        <fullName evidence="3">Motility protein</fullName>
    </recommendedName>
</protein>
<organism evidence="1 2">
    <name type="scientific">Thalassotalea profundi</name>
    <dbReference type="NCBI Taxonomy" id="2036687"/>
    <lineage>
        <taxon>Bacteria</taxon>
        <taxon>Pseudomonadati</taxon>
        <taxon>Pseudomonadota</taxon>
        <taxon>Gammaproteobacteria</taxon>
        <taxon>Alteromonadales</taxon>
        <taxon>Colwelliaceae</taxon>
        <taxon>Thalassotalea</taxon>
    </lineage>
</organism>